<organism evidence="2 3">
    <name type="scientific">Deinococcus rufus</name>
    <dbReference type="NCBI Taxonomy" id="2136097"/>
    <lineage>
        <taxon>Bacteria</taxon>
        <taxon>Thermotogati</taxon>
        <taxon>Deinococcota</taxon>
        <taxon>Deinococci</taxon>
        <taxon>Deinococcales</taxon>
        <taxon>Deinococcaceae</taxon>
        <taxon>Deinococcus</taxon>
    </lineage>
</organism>
<dbReference type="Gene3D" id="1.25.40.10">
    <property type="entry name" value="Tetratricopeptide repeat domain"/>
    <property type="match status" value="1"/>
</dbReference>
<protein>
    <recommendedName>
        <fullName evidence="4">DUF4034 domain-containing protein</fullName>
    </recommendedName>
</protein>
<feature type="region of interest" description="Disordered" evidence="1">
    <location>
        <begin position="493"/>
        <end position="514"/>
    </location>
</feature>
<proteinExistence type="predicted"/>
<evidence type="ECO:0000256" key="1">
    <source>
        <dbReference type="SAM" id="MobiDB-lite"/>
    </source>
</evidence>
<dbReference type="InterPro" id="IPR011990">
    <property type="entry name" value="TPR-like_helical_dom_sf"/>
</dbReference>
<evidence type="ECO:0000313" key="3">
    <source>
        <dbReference type="Proteomes" id="UP001595803"/>
    </source>
</evidence>
<gene>
    <name evidence="2" type="ORF">ACFOSB_20570</name>
</gene>
<accession>A0ABV7ZCZ7</accession>
<reference evidence="3" key="1">
    <citation type="journal article" date="2019" name="Int. J. Syst. Evol. Microbiol.">
        <title>The Global Catalogue of Microorganisms (GCM) 10K type strain sequencing project: providing services to taxonomists for standard genome sequencing and annotation.</title>
        <authorList>
            <consortium name="The Broad Institute Genomics Platform"/>
            <consortium name="The Broad Institute Genome Sequencing Center for Infectious Disease"/>
            <person name="Wu L."/>
            <person name="Ma J."/>
        </authorList>
    </citation>
    <scope>NUCLEOTIDE SEQUENCE [LARGE SCALE GENOMIC DNA]</scope>
    <source>
        <strain evidence="3">CCTCC AB 2017081</strain>
    </source>
</reference>
<evidence type="ECO:0008006" key="4">
    <source>
        <dbReference type="Google" id="ProtNLM"/>
    </source>
</evidence>
<name>A0ABV7ZCZ7_9DEIO</name>
<dbReference type="EMBL" id="JBHRZG010000024">
    <property type="protein sequence ID" value="MFC3835262.1"/>
    <property type="molecule type" value="Genomic_DNA"/>
</dbReference>
<dbReference type="RefSeq" id="WP_322471885.1">
    <property type="nucleotide sequence ID" value="NZ_JBHRZG010000024.1"/>
</dbReference>
<comment type="caution">
    <text evidence="2">The sequence shown here is derived from an EMBL/GenBank/DDBJ whole genome shotgun (WGS) entry which is preliminary data.</text>
</comment>
<sequence>MNATQPDLPSLLRNRDVRAVHEHLTDVQARFEAGQLHERDLLAAVQPFFSSDLTLAEGFRQWMDEFPGDYAAHVSMAAWFLGRGWEARGQATSNLVSDQGRRALVQFLTQADGCARHATTLTDNPLAAWSVVGQASNTQGCQLTLDDVQRQAYPDWFLQGTGANPTSLHLRRLMLLHLRTEWGGSEEHMLTFVRQQQDARLLSDTDVQRLWAEFHSRVSHHAMHFAGDPAKAVERARMAADLDPAEAEQLFIALTGADAPTSDRLDALRRYLTAAEQDRAITPHGNFAWALHYSGDWAQSEVPRIGALLTRAANAGDPDSAVMLGRLQVTHANWRLPDALPLLKMARDRGHTEAAETIVHLRGLIPNPTASDTAQKRDDILKAANLLSAQMSWEVYRHFADYEQQFSLEPRQRFLYLHRAADAGENDARYELSQQLRAGHVELGDDGVLRPVDTAPLQDSLDYAKHLLERAAGSGHTPARALIGRMNDRDWQARTARRPKVKPVAASSSTVSTPPDRNLRIPWVVLAVLAFGIFRGCSQMATPAASAQPPALDQEVAERIFGPVSPGSPGR</sequence>
<dbReference type="Proteomes" id="UP001595803">
    <property type="component" value="Unassembled WGS sequence"/>
</dbReference>
<keyword evidence="3" id="KW-1185">Reference proteome</keyword>
<evidence type="ECO:0000313" key="2">
    <source>
        <dbReference type="EMBL" id="MFC3835262.1"/>
    </source>
</evidence>
<dbReference type="SUPFAM" id="SSF81901">
    <property type="entry name" value="HCP-like"/>
    <property type="match status" value="1"/>
</dbReference>